<feature type="signal peptide" evidence="1">
    <location>
        <begin position="1"/>
        <end position="20"/>
    </location>
</feature>
<proteinExistence type="predicted"/>
<evidence type="ECO:0000313" key="3">
    <source>
        <dbReference type="Proteomes" id="UP000554235"/>
    </source>
</evidence>
<dbReference type="EMBL" id="JAADYS010001919">
    <property type="protein sequence ID" value="KAF4460545.1"/>
    <property type="molecule type" value="Genomic_DNA"/>
</dbReference>
<dbReference type="OrthoDB" id="3878372at2759"/>
<organism evidence="2 3">
    <name type="scientific">Fusarium albosuccineum</name>
    <dbReference type="NCBI Taxonomy" id="1237068"/>
    <lineage>
        <taxon>Eukaryota</taxon>
        <taxon>Fungi</taxon>
        <taxon>Dikarya</taxon>
        <taxon>Ascomycota</taxon>
        <taxon>Pezizomycotina</taxon>
        <taxon>Sordariomycetes</taxon>
        <taxon>Hypocreomycetidae</taxon>
        <taxon>Hypocreales</taxon>
        <taxon>Nectriaceae</taxon>
        <taxon>Fusarium</taxon>
        <taxon>Fusarium decemcellulare species complex</taxon>
    </lineage>
</organism>
<protein>
    <submittedName>
        <fullName evidence="2">Uncharacterized protein</fullName>
    </submittedName>
</protein>
<feature type="chain" id="PRO_5034053528" evidence="1">
    <location>
        <begin position="21"/>
        <end position="161"/>
    </location>
</feature>
<dbReference type="AlphaFoldDB" id="A0A8H4P629"/>
<keyword evidence="1" id="KW-0732">Signal</keyword>
<keyword evidence="3" id="KW-1185">Reference proteome</keyword>
<name>A0A8H4P629_9HYPO</name>
<comment type="caution">
    <text evidence="2">The sequence shown here is derived from an EMBL/GenBank/DDBJ whole genome shotgun (WGS) entry which is preliminary data.</text>
</comment>
<sequence>MVFLSSFLISLPLLCLGASAQDLGGGGNLTIAFFGDSLEDSCQSNDTSKGLVLTTDSIPTSYTCFNVSDIFSQSDEVGFQNGTMPVREGDDQLVEPNGVHWLLEKADNYSSKTNYSRVWYEQTSPEGAREDGSWVFYVYAFKDCEQIVDGDNIDSNQFPWF</sequence>
<accession>A0A8H4P629</accession>
<dbReference type="Proteomes" id="UP000554235">
    <property type="component" value="Unassembled WGS sequence"/>
</dbReference>
<evidence type="ECO:0000313" key="2">
    <source>
        <dbReference type="EMBL" id="KAF4460545.1"/>
    </source>
</evidence>
<evidence type="ECO:0000256" key="1">
    <source>
        <dbReference type="SAM" id="SignalP"/>
    </source>
</evidence>
<reference evidence="2 3" key="1">
    <citation type="submission" date="2020-01" db="EMBL/GenBank/DDBJ databases">
        <title>Identification and distribution of gene clusters putatively required for synthesis of sphingolipid metabolism inhibitors in phylogenetically diverse species of the filamentous fungus Fusarium.</title>
        <authorList>
            <person name="Kim H.-S."/>
            <person name="Busman M."/>
            <person name="Brown D.W."/>
            <person name="Divon H."/>
            <person name="Uhlig S."/>
            <person name="Proctor R.H."/>
        </authorList>
    </citation>
    <scope>NUCLEOTIDE SEQUENCE [LARGE SCALE GENOMIC DNA]</scope>
    <source>
        <strain evidence="2 3">NRRL 20459</strain>
    </source>
</reference>
<gene>
    <name evidence="2" type="ORF">FALBO_12669</name>
</gene>